<dbReference type="Gene3D" id="3.55.50.30">
    <property type="match status" value="1"/>
</dbReference>
<dbReference type="PANTHER" id="PTHR47234">
    <property type="match status" value="1"/>
</dbReference>
<reference evidence="14 15" key="1">
    <citation type="journal article" date="2021" name="Int. J. Syst. Evol. Microbiol.">
        <title>Steroidobacter gossypii sp. nov., isolated from soil of cotton cropping field.</title>
        <authorList>
            <person name="Huang R."/>
            <person name="Yang S."/>
            <person name="Zhen C."/>
            <person name="Liu W."/>
        </authorList>
    </citation>
    <scope>NUCLEOTIDE SEQUENCE [LARGE SCALE GENOMIC DNA]</scope>
    <source>
        <strain evidence="14 15">S1-65</strain>
    </source>
</reference>
<comment type="subcellular location">
    <subcellularLocation>
        <location evidence="1 10">Cell outer membrane</location>
        <topology evidence="1 10">Multi-pass membrane protein</topology>
    </subcellularLocation>
</comment>
<dbReference type="InterPro" id="IPR037066">
    <property type="entry name" value="Plug_dom_sf"/>
</dbReference>
<evidence type="ECO:0000256" key="3">
    <source>
        <dbReference type="ARBA" id="ARBA00022452"/>
    </source>
</evidence>
<evidence type="ECO:0000256" key="8">
    <source>
        <dbReference type="ARBA" id="ARBA00023136"/>
    </source>
</evidence>
<feature type="signal peptide" evidence="12">
    <location>
        <begin position="1"/>
        <end position="25"/>
    </location>
</feature>
<keyword evidence="8 10" id="KW-0472">Membrane</keyword>
<keyword evidence="14" id="KW-0675">Receptor</keyword>
<feature type="chain" id="PRO_5045442360" evidence="12">
    <location>
        <begin position="26"/>
        <end position="901"/>
    </location>
</feature>
<keyword evidence="3 10" id="KW-1134">Transmembrane beta strand</keyword>
<sequence>MKGRRDKRALALMSSLLLVTQLALADPTYEFNIRGASLQSALRQFADQTGLQISYFTKVAEGRTAPDVFGTLTAEQALKALLKASGLTFERIDARTLAIYPAPPAQEVTATSTETAARPPRPKSLRLAQATTRAEGRVEDEPAVAGDHILEEVISTGSHIRGVVNETAPVTVFDRRYIERSGFTNMMQLVSSLPMNFKGGTSGATEVAEFGMAPAFAQNLTRGTGFNLRGLGSVATLTLINGRRVAPSAQGQFVDVSTIPLSAVERVEILTDGASAIYGADAVAGVVNIILRKDFEGAETGLEYGATTDGSLDEHRVSQMFGSSWETGNALFVGEYYRRSNLDVRDRDYILEAGALTPTDLLPDRKLGTLLFSLDQQLPANFDVSTNLMYSYEEVVVRSSMRGFTDVQTPNTNQWSAALGLGYAAPGDWRISLDGLIGRVKPDTDFTYWDLETGALDTEIQDYRDEYDTWSADLKADGTLLQLPGGPARLAIGGSYRKDDLISTRHWIFPQQGKQVRANDTRDVTSVFAELYVPIVGAEQDLAWARRIDLSIAARHDDYSDFGSTTNPKYGLVWTPFASLDVRATYSTSFRAPNVAEKAWTTRPVQVSTGYLDDPTGNGGRIPIFYLYGSRPLTAEESENIALGFTWRPQALSGFELAMNYFDIDYTNRIESPPYDEGALSRREDFGEFITEIPDDAAAAAYLEARLAEGWFFTDWEGIGSTGVRYLYDLRQQNAARTQLKGVDATLLYKFNVARDAFDLQLNVTHLSEILTSLSQDSTQFDVVDTFNQPLDWRVRLLGTWIRGGLSTTVVVSHADSYINDSQAIDVPIGSWTTADLNVSYDFDERTQSPLLDGTRLSFGVINITDREPPRANSPLFAVGFDAFNADALGRFISARFTKRW</sequence>
<dbReference type="EMBL" id="JAEVLS010000003">
    <property type="protein sequence ID" value="MBM0106387.1"/>
    <property type="molecule type" value="Genomic_DNA"/>
</dbReference>
<keyword evidence="15" id="KW-1185">Reference proteome</keyword>
<dbReference type="PANTHER" id="PTHR47234:SF2">
    <property type="entry name" value="TONB-DEPENDENT RECEPTOR"/>
    <property type="match status" value="1"/>
</dbReference>
<evidence type="ECO:0000313" key="15">
    <source>
        <dbReference type="Proteomes" id="UP000661077"/>
    </source>
</evidence>
<dbReference type="SMART" id="SM00965">
    <property type="entry name" value="STN"/>
    <property type="match status" value="1"/>
</dbReference>
<dbReference type="SUPFAM" id="SSF56935">
    <property type="entry name" value="Porins"/>
    <property type="match status" value="1"/>
</dbReference>
<comment type="similarity">
    <text evidence="10 11">Belongs to the TonB-dependent receptor family.</text>
</comment>
<evidence type="ECO:0000256" key="10">
    <source>
        <dbReference type="PROSITE-ProRule" id="PRU01360"/>
    </source>
</evidence>
<keyword evidence="12" id="KW-0732">Signal</keyword>
<evidence type="ECO:0000256" key="9">
    <source>
        <dbReference type="ARBA" id="ARBA00023237"/>
    </source>
</evidence>
<protein>
    <submittedName>
        <fullName evidence="14">TonB-dependent receptor</fullName>
    </submittedName>
</protein>
<keyword evidence="7 11" id="KW-0798">TonB box</keyword>
<evidence type="ECO:0000256" key="2">
    <source>
        <dbReference type="ARBA" id="ARBA00022448"/>
    </source>
</evidence>
<keyword evidence="4" id="KW-0406">Ion transport</keyword>
<dbReference type="InterPro" id="IPR036942">
    <property type="entry name" value="Beta-barrel_TonB_sf"/>
</dbReference>
<evidence type="ECO:0000256" key="6">
    <source>
        <dbReference type="ARBA" id="ARBA00023004"/>
    </source>
</evidence>
<proteinExistence type="inferred from homology"/>
<evidence type="ECO:0000256" key="12">
    <source>
        <dbReference type="SAM" id="SignalP"/>
    </source>
</evidence>
<gene>
    <name evidence="14" type="ORF">JM946_16770</name>
</gene>
<evidence type="ECO:0000313" key="14">
    <source>
        <dbReference type="EMBL" id="MBM0106387.1"/>
    </source>
</evidence>
<dbReference type="CDD" id="cd01347">
    <property type="entry name" value="ligand_gated_channel"/>
    <property type="match status" value="1"/>
</dbReference>
<keyword evidence="2 10" id="KW-0813">Transport</keyword>
<dbReference type="Pfam" id="PF07660">
    <property type="entry name" value="STN"/>
    <property type="match status" value="1"/>
</dbReference>
<evidence type="ECO:0000256" key="7">
    <source>
        <dbReference type="ARBA" id="ARBA00023077"/>
    </source>
</evidence>
<evidence type="ECO:0000256" key="4">
    <source>
        <dbReference type="ARBA" id="ARBA00022496"/>
    </source>
</evidence>
<evidence type="ECO:0000259" key="13">
    <source>
        <dbReference type="SMART" id="SM00965"/>
    </source>
</evidence>
<dbReference type="PROSITE" id="PS52016">
    <property type="entry name" value="TONB_DEPENDENT_REC_3"/>
    <property type="match status" value="1"/>
</dbReference>
<keyword evidence="5 10" id="KW-0812">Transmembrane</keyword>
<feature type="domain" description="Secretin/TonB short N-terminal" evidence="13">
    <location>
        <begin position="51"/>
        <end position="102"/>
    </location>
</feature>
<organism evidence="14 15">
    <name type="scientific">Steroidobacter gossypii</name>
    <dbReference type="NCBI Taxonomy" id="2805490"/>
    <lineage>
        <taxon>Bacteria</taxon>
        <taxon>Pseudomonadati</taxon>
        <taxon>Pseudomonadota</taxon>
        <taxon>Gammaproteobacteria</taxon>
        <taxon>Steroidobacterales</taxon>
        <taxon>Steroidobacteraceae</taxon>
        <taxon>Steroidobacter</taxon>
    </lineage>
</organism>
<dbReference type="RefSeq" id="WP_203168493.1">
    <property type="nucleotide sequence ID" value="NZ_JAEVLS010000003.1"/>
</dbReference>
<dbReference type="Proteomes" id="UP000661077">
    <property type="component" value="Unassembled WGS sequence"/>
</dbReference>
<dbReference type="InterPro" id="IPR011662">
    <property type="entry name" value="Secretin/TonB_short_N"/>
</dbReference>
<comment type="caution">
    <text evidence="14">The sequence shown here is derived from an EMBL/GenBank/DDBJ whole genome shotgun (WGS) entry which is preliminary data.</text>
</comment>
<dbReference type="Pfam" id="PF07715">
    <property type="entry name" value="Plug"/>
    <property type="match status" value="1"/>
</dbReference>
<evidence type="ECO:0000256" key="5">
    <source>
        <dbReference type="ARBA" id="ARBA00022692"/>
    </source>
</evidence>
<keyword evidence="6" id="KW-0408">Iron</keyword>
<evidence type="ECO:0000256" key="11">
    <source>
        <dbReference type="RuleBase" id="RU003357"/>
    </source>
</evidence>
<name>A0ABS1WZI9_9GAMM</name>
<dbReference type="Pfam" id="PF00593">
    <property type="entry name" value="TonB_dep_Rec_b-barrel"/>
    <property type="match status" value="1"/>
</dbReference>
<keyword evidence="9 10" id="KW-0998">Cell outer membrane</keyword>
<evidence type="ECO:0000256" key="1">
    <source>
        <dbReference type="ARBA" id="ARBA00004571"/>
    </source>
</evidence>
<dbReference type="InterPro" id="IPR012910">
    <property type="entry name" value="Plug_dom"/>
</dbReference>
<dbReference type="Gene3D" id="2.170.130.10">
    <property type="entry name" value="TonB-dependent receptor, plug domain"/>
    <property type="match status" value="1"/>
</dbReference>
<keyword evidence="4" id="KW-0410">Iron transport</keyword>
<dbReference type="InterPro" id="IPR039426">
    <property type="entry name" value="TonB-dep_rcpt-like"/>
</dbReference>
<dbReference type="InterPro" id="IPR000531">
    <property type="entry name" value="Beta-barrel_TonB"/>
</dbReference>
<dbReference type="Gene3D" id="2.40.170.20">
    <property type="entry name" value="TonB-dependent receptor, beta-barrel domain"/>
    <property type="match status" value="1"/>
</dbReference>
<accession>A0ABS1WZI9</accession>